<keyword evidence="4 7" id="KW-0812">Transmembrane</keyword>
<dbReference type="SUPFAM" id="SSF161111">
    <property type="entry name" value="Cation efflux protein transmembrane domain-like"/>
    <property type="match status" value="1"/>
</dbReference>
<dbReference type="Gene3D" id="1.20.1510.10">
    <property type="entry name" value="Cation efflux protein transmembrane domain"/>
    <property type="match status" value="1"/>
</dbReference>
<dbReference type="GO" id="GO:0015086">
    <property type="term" value="F:cadmium ion transmembrane transporter activity"/>
    <property type="evidence" value="ECO:0007669"/>
    <property type="project" value="TreeGrafter"/>
</dbReference>
<dbReference type="Pfam" id="PF01545">
    <property type="entry name" value="Cation_efflux"/>
    <property type="match status" value="1"/>
</dbReference>
<dbReference type="AlphaFoldDB" id="A0A1I3M898"/>
<dbReference type="InterPro" id="IPR036837">
    <property type="entry name" value="Cation_efflux_CTD_sf"/>
</dbReference>
<proteinExistence type="inferred from homology"/>
<dbReference type="SUPFAM" id="SSF160240">
    <property type="entry name" value="Cation efflux protein cytoplasmic domain-like"/>
    <property type="match status" value="1"/>
</dbReference>
<dbReference type="Gene3D" id="3.30.70.1350">
    <property type="entry name" value="Cation efflux protein, cytoplasmic domain"/>
    <property type="match status" value="1"/>
</dbReference>
<dbReference type="GO" id="GO:0015093">
    <property type="term" value="F:ferrous iron transmembrane transporter activity"/>
    <property type="evidence" value="ECO:0007669"/>
    <property type="project" value="TreeGrafter"/>
</dbReference>
<evidence type="ECO:0000313" key="10">
    <source>
        <dbReference type="EMBL" id="SFI93152.1"/>
    </source>
</evidence>
<evidence type="ECO:0000259" key="8">
    <source>
        <dbReference type="Pfam" id="PF01545"/>
    </source>
</evidence>
<keyword evidence="11" id="KW-1185">Reference proteome</keyword>
<keyword evidence="5 7" id="KW-1133">Transmembrane helix</keyword>
<sequence length="346" mass="38918">MSENKNHSQNNFTFQRNVAIVGIALFLGKLLAWHFTNSDAVFSDAMESIVNIIAAFMGLYSLYLAAKPKDIDHPYGHGKVEFVTSGVEGALIIFAGIIIIVQAVDSLLHGNIPKQLDWGIAIVAATAIINYLMGHISFKKGVRENSLVLQSSGTHLKSDTLTTFGVVISLILVQITKLYWIDAVVAFLFGAYIMYVGYQIIRKSLSGIMDEADEDMLKRLAKFLDDRRLPQWTDLHNVRIQQHGSGLHIDAHLTMPWYYELRRAHQEMEDMYKLIGESHDRAIEFNFHLDDCKPISCAICALFSCPVREQAFVGQVEWNVNTITQENKHTVNDLPSSYVNGNKKAE</sequence>
<dbReference type="GO" id="GO:0005886">
    <property type="term" value="C:plasma membrane"/>
    <property type="evidence" value="ECO:0007669"/>
    <property type="project" value="TreeGrafter"/>
</dbReference>
<dbReference type="InterPro" id="IPR058533">
    <property type="entry name" value="Cation_efflux_TM"/>
</dbReference>
<feature type="transmembrane region" description="Helical" evidence="7">
    <location>
        <begin position="18"/>
        <end position="36"/>
    </location>
</feature>
<reference evidence="11" key="1">
    <citation type="submission" date="2016-10" db="EMBL/GenBank/DDBJ databases">
        <authorList>
            <person name="Varghese N."/>
            <person name="Submissions S."/>
        </authorList>
    </citation>
    <scope>NUCLEOTIDE SEQUENCE [LARGE SCALE GENOMIC DNA]</scope>
    <source>
        <strain evidence="11">DSM 22251</strain>
    </source>
</reference>
<evidence type="ECO:0000256" key="6">
    <source>
        <dbReference type="ARBA" id="ARBA00023136"/>
    </source>
</evidence>
<evidence type="ECO:0000256" key="5">
    <source>
        <dbReference type="ARBA" id="ARBA00022989"/>
    </source>
</evidence>
<dbReference type="PANTHER" id="PTHR43840:SF15">
    <property type="entry name" value="MITOCHONDRIAL METAL TRANSPORTER 1-RELATED"/>
    <property type="match status" value="1"/>
</dbReference>
<feature type="transmembrane region" description="Helical" evidence="7">
    <location>
        <begin position="179"/>
        <end position="198"/>
    </location>
</feature>
<dbReference type="EMBL" id="FORQ01000002">
    <property type="protein sequence ID" value="SFI93152.1"/>
    <property type="molecule type" value="Genomic_DNA"/>
</dbReference>
<dbReference type="PANTHER" id="PTHR43840">
    <property type="entry name" value="MITOCHONDRIAL METAL TRANSPORTER 1-RELATED"/>
    <property type="match status" value="1"/>
</dbReference>
<evidence type="ECO:0000256" key="3">
    <source>
        <dbReference type="ARBA" id="ARBA00022448"/>
    </source>
</evidence>
<evidence type="ECO:0000256" key="2">
    <source>
        <dbReference type="ARBA" id="ARBA00008114"/>
    </source>
</evidence>
<dbReference type="Pfam" id="PF16916">
    <property type="entry name" value="ZT_dimer"/>
    <property type="match status" value="1"/>
</dbReference>
<organism evidence="10 11">
    <name type="scientific">Kaistella treverensis</name>
    <dbReference type="NCBI Taxonomy" id="631455"/>
    <lineage>
        <taxon>Bacteria</taxon>
        <taxon>Pseudomonadati</taxon>
        <taxon>Bacteroidota</taxon>
        <taxon>Flavobacteriia</taxon>
        <taxon>Flavobacteriales</taxon>
        <taxon>Weeksellaceae</taxon>
        <taxon>Chryseobacterium group</taxon>
        <taxon>Kaistella</taxon>
    </lineage>
</organism>
<protein>
    <submittedName>
        <fullName evidence="10">Cation diffusion facilitator family transporter</fullName>
    </submittedName>
</protein>
<keyword evidence="6 7" id="KW-0472">Membrane</keyword>
<dbReference type="RefSeq" id="WP_089819843.1">
    <property type="nucleotide sequence ID" value="NZ_FORQ01000002.1"/>
</dbReference>
<accession>A0A1I3M898</accession>
<dbReference type="NCBIfam" id="TIGR01297">
    <property type="entry name" value="CDF"/>
    <property type="match status" value="1"/>
</dbReference>
<evidence type="ECO:0000256" key="4">
    <source>
        <dbReference type="ARBA" id="ARBA00022692"/>
    </source>
</evidence>
<dbReference type="InterPro" id="IPR027469">
    <property type="entry name" value="Cation_efflux_TMD_sf"/>
</dbReference>
<dbReference type="InterPro" id="IPR002524">
    <property type="entry name" value="Cation_efflux"/>
</dbReference>
<evidence type="ECO:0000256" key="7">
    <source>
        <dbReference type="SAM" id="Phobius"/>
    </source>
</evidence>
<comment type="similarity">
    <text evidence="2">Belongs to the cation diffusion facilitator (CDF) transporter (TC 2.A.4) family.</text>
</comment>
<name>A0A1I3M898_9FLAO</name>
<evidence type="ECO:0000256" key="1">
    <source>
        <dbReference type="ARBA" id="ARBA00004141"/>
    </source>
</evidence>
<dbReference type="InterPro" id="IPR050291">
    <property type="entry name" value="CDF_Transporter"/>
</dbReference>
<dbReference type="GO" id="GO:0006882">
    <property type="term" value="P:intracellular zinc ion homeostasis"/>
    <property type="evidence" value="ECO:0007669"/>
    <property type="project" value="TreeGrafter"/>
</dbReference>
<feature type="transmembrane region" description="Helical" evidence="7">
    <location>
        <begin position="87"/>
        <end position="104"/>
    </location>
</feature>
<dbReference type="InterPro" id="IPR027470">
    <property type="entry name" value="Cation_efflux_CTD"/>
</dbReference>
<dbReference type="GO" id="GO:0015341">
    <property type="term" value="F:zinc efflux antiporter activity"/>
    <property type="evidence" value="ECO:0007669"/>
    <property type="project" value="TreeGrafter"/>
</dbReference>
<evidence type="ECO:0000313" key="11">
    <source>
        <dbReference type="Proteomes" id="UP000242560"/>
    </source>
</evidence>
<comment type="subcellular location">
    <subcellularLocation>
        <location evidence="1">Membrane</location>
        <topology evidence="1">Multi-pass membrane protein</topology>
    </subcellularLocation>
</comment>
<feature type="transmembrane region" description="Helical" evidence="7">
    <location>
        <begin position="48"/>
        <end position="66"/>
    </location>
</feature>
<feature type="domain" description="Cation efflux protein cytoplasmic" evidence="9">
    <location>
        <begin position="229"/>
        <end position="291"/>
    </location>
</feature>
<dbReference type="Proteomes" id="UP000242560">
    <property type="component" value="Unassembled WGS sequence"/>
</dbReference>
<feature type="domain" description="Cation efflux protein transmembrane" evidence="8">
    <location>
        <begin position="20"/>
        <end position="209"/>
    </location>
</feature>
<feature type="transmembrane region" description="Helical" evidence="7">
    <location>
        <begin position="116"/>
        <end position="133"/>
    </location>
</feature>
<evidence type="ECO:0000259" key="9">
    <source>
        <dbReference type="Pfam" id="PF16916"/>
    </source>
</evidence>
<gene>
    <name evidence="10" type="ORF">SAMN05421638_1587</name>
</gene>
<keyword evidence="3" id="KW-0813">Transport</keyword>